<keyword evidence="2" id="KW-1185">Reference proteome</keyword>
<dbReference type="Proteomes" id="UP001054945">
    <property type="component" value="Unassembled WGS sequence"/>
</dbReference>
<comment type="caution">
    <text evidence="1">The sequence shown here is derived from an EMBL/GenBank/DDBJ whole genome shotgun (WGS) entry which is preliminary data.</text>
</comment>
<dbReference type="AlphaFoldDB" id="A0AAV4PAV6"/>
<organism evidence="1 2">
    <name type="scientific">Caerostris extrusa</name>
    <name type="common">Bark spider</name>
    <name type="synonym">Caerostris bankana</name>
    <dbReference type="NCBI Taxonomy" id="172846"/>
    <lineage>
        <taxon>Eukaryota</taxon>
        <taxon>Metazoa</taxon>
        <taxon>Ecdysozoa</taxon>
        <taxon>Arthropoda</taxon>
        <taxon>Chelicerata</taxon>
        <taxon>Arachnida</taxon>
        <taxon>Araneae</taxon>
        <taxon>Araneomorphae</taxon>
        <taxon>Entelegynae</taxon>
        <taxon>Araneoidea</taxon>
        <taxon>Araneidae</taxon>
        <taxon>Caerostris</taxon>
    </lineage>
</organism>
<gene>
    <name evidence="1" type="ORF">CEXT_156821</name>
</gene>
<evidence type="ECO:0000313" key="1">
    <source>
        <dbReference type="EMBL" id="GIX94402.1"/>
    </source>
</evidence>
<reference evidence="1 2" key="1">
    <citation type="submission" date="2021-06" db="EMBL/GenBank/DDBJ databases">
        <title>Caerostris extrusa draft genome.</title>
        <authorList>
            <person name="Kono N."/>
            <person name="Arakawa K."/>
        </authorList>
    </citation>
    <scope>NUCLEOTIDE SEQUENCE [LARGE SCALE GENOMIC DNA]</scope>
</reference>
<sequence length="108" mass="12267">MLESLNLLECRISIFTEIFFSSKFTNAEYDMVFSEGCVIFANIKYLTNKFHRVFHLTGQTNNSTKSPVNRQIGTNLTPLLLERLSQRGIEFEIISACGTQCSAPIPNR</sequence>
<name>A0AAV4PAV6_CAEEX</name>
<protein>
    <submittedName>
        <fullName evidence="1">Uncharacterized protein</fullName>
    </submittedName>
</protein>
<evidence type="ECO:0000313" key="2">
    <source>
        <dbReference type="Proteomes" id="UP001054945"/>
    </source>
</evidence>
<accession>A0AAV4PAV6</accession>
<proteinExistence type="predicted"/>
<dbReference type="EMBL" id="BPLR01004370">
    <property type="protein sequence ID" value="GIX94402.1"/>
    <property type="molecule type" value="Genomic_DNA"/>
</dbReference>